<feature type="binding site" evidence="5">
    <location>
        <begin position="228"/>
        <end position="232"/>
    </location>
    <ligand>
        <name>FAD</name>
        <dbReference type="ChEBI" id="CHEBI:57692"/>
    </ligand>
</feature>
<dbReference type="GO" id="GO:0006139">
    <property type="term" value="P:nucleobase-containing compound metabolic process"/>
    <property type="evidence" value="ECO:0007669"/>
    <property type="project" value="UniProtKB-ARBA"/>
</dbReference>
<keyword evidence="3 5" id="KW-0274">FAD</keyword>
<dbReference type="PANTHER" id="PTHR11455:SF9">
    <property type="entry name" value="CRYPTOCHROME CIRCADIAN CLOCK 5 ISOFORM X1"/>
    <property type="match status" value="1"/>
</dbReference>
<comment type="cofactor">
    <cofactor evidence="1">
        <name>(6R)-5,10-methylene-5,6,7,8-tetrahydrofolate</name>
        <dbReference type="ChEBI" id="CHEBI:15636"/>
    </cofactor>
</comment>
<evidence type="ECO:0000256" key="8">
    <source>
        <dbReference type="SAM" id="MobiDB-lite"/>
    </source>
</evidence>
<dbReference type="AlphaFoldDB" id="C6HVX5"/>
<accession>C6HVX5</accession>
<protein>
    <submittedName>
        <fullName evidence="10">Deoxyribodipyrimidine photo-lyase</fullName>
    </submittedName>
</protein>
<dbReference type="Gene3D" id="1.10.579.10">
    <property type="entry name" value="DNA Cyclobutane Dipyrimidine Photolyase, subunit A, domain 3"/>
    <property type="match status" value="1"/>
</dbReference>
<keyword evidence="2 5" id="KW-0285">Flavoprotein</keyword>
<dbReference type="InterPro" id="IPR006050">
    <property type="entry name" value="DNA_photolyase_N"/>
</dbReference>
<evidence type="ECO:0000256" key="2">
    <source>
        <dbReference type="ARBA" id="ARBA00022630"/>
    </source>
</evidence>
<dbReference type="SUPFAM" id="SSF48173">
    <property type="entry name" value="Cryptochrome/photolyase FAD-binding domain"/>
    <property type="match status" value="1"/>
</dbReference>
<feature type="site" description="Electron transfer via tryptophanyl radical" evidence="6">
    <location>
        <position position="373"/>
    </location>
</feature>
<evidence type="ECO:0000313" key="10">
    <source>
        <dbReference type="EMBL" id="EES53237.1"/>
    </source>
</evidence>
<dbReference type="InterPro" id="IPR014729">
    <property type="entry name" value="Rossmann-like_a/b/a_fold"/>
</dbReference>
<proteinExistence type="inferred from homology"/>
<gene>
    <name evidence="10" type="ORF">UBAL3_80150026</name>
</gene>
<dbReference type="InterPro" id="IPR018394">
    <property type="entry name" value="DNA_photolyase_1_CS_C"/>
</dbReference>
<evidence type="ECO:0000256" key="4">
    <source>
        <dbReference type="ARBA" id="ARBA00022991"/>
    </source>
</evidence>
<evidence type="ECO:0000256" key="6">
    <source>
        <dbReference type="PIRSR" id="PIRSR602081-2"/>
    </source>
</evidence>
<reference evidence="10 11" key="1">
    <citation type="journal article" date="2009" name="Appl. Environ. Microbiol.">
        <title>Community genomic and proteomic analyses of chemoautotrophic iron-oxidizing "Leptospirillum rubarum" (Group II) and "Leptospirillum ferrodiazotrophum" (Group III) bacteria in acid mine drainage biofilms.</title>
        <authorList>
            <person name="Goltsman D.S."/>
            <person name="Denef V.J."/>
            <person name="Singer S.W."/>
            <person name="VerBerkmoes N.C."/>
            <person name="Lefsrud M."/>
            <person name="Mueller R.S."/>
            <person name="Dick G.J."/>
            <person name="Sun C.L."/>
            <person name="Wheeler K.E."/>
            <person name="Zemla A."/>
            <person name="Baker B.J."/>
            <person name="Hauser L."/>
            <person name="Land M."/>
            <person name="Shah M.B."/>
            <person name="Thelen M.P."/>
            <person name="Hettich R.L."/>
            <person name="Banfield J.F."/>
        </authorList>
    </citation>
    <scope>NUCLEOTIDE SEQUENCE [LARGE SCALE GENOMIC DNA]</scope>
</reference>
<dbReference type="PANTHER" id="PTHR11455">
    <property type="entry name" value="CRYPTOCHROME"/>
    <property type="match status" value="1"/>
</dbReference>
<dbReference type="GO" id="GO:0003677">
    <property type="term" value="F:DNA binding"/>
    <property type="evidence" value="ECO:0007669"/>
    <property type="project" value="TreeGrafter"/>
</dbReference>
<evidence type="ECO:0000259" key="9">
    <source>
        <dbReference type="PROSITE" id="PS51645"/>
    </source>
</evidence>
<name>C6HVX5_9BACT</name>
<dbReference type="Gene3D" id="3.40.50.620">
    <property type="entry name" value="HUPs"/>
    <property type="match status" value="1"/>
</dbReference>
<comment type="cofactor">
    <cofactor evidence="5">
        <name>FAD</name>
        <dbReference type="ChEBI" id="CHEBI:57692"/>
    </cofactor>
    <text evidence="5">Binds 1 FAD per subunit.</text>
</comment>
<dbReference type="InterPro" id="IPR005101">
    <property type="entry name" value="Cryptochr/Photolyase_FAD-bd"/>
</dbReference>
<dbReference type="PRINTS" id="PR00147">
    <property type="entry name" value="DNAPHOTLYASE"/>
</dbReference>
<sequence>MRSIVWFRHNLRLSDNRPLSLAAKEGAVLPVYVHDPTLSLFPDRVRQRWRKRSLWELDRSLRKLGNRLHVFSGSSCEILLKVATRVRAERVYAFRGLTGEDRALEERLENELRKAGVSLHLTGFDTLYPPDLAAEGRSSPWKIFTPYHRFCRQSFLPEHPLPAPSRVDSLPSLASLGGEEEVGGAGEVVSFVGFEPGEAGAMHCLREFLENSLAGYASRRDYPAEEGTSRLSPHLASGEISVREIVQRLQESDAPGKDREKFLEELGWREFSAHLLFFHPEMLVDPLKKEWATMEWTSDEAGFLAWKEGRTGFPLVDAGMMRELAETGWMHNRVRMVAASFLVKNLGVSWQSGSRWFAERLLDYDPANNAASWQWVAGCGIDAAPYFRIFNPVLQGQRYDPHGKYVRRFLPELSALPDEKIHLPRKQSSSADWERPASSQGYPEPIVDLSESREAALRRYRRFRTLAP</sequence>
<feature type="region of interest" description="Disordered" evidence="8">
    <location>
        <begin position="424"/>
        <end position="447"/>
    </location>
</feature>
<keyword evidence="11" id="KW-1185">Reference proteome</keyword>
<dbReference type="GO" id="GO:0006950">
    <property type="term" value="P:response to stress"/>
    <property type="evidence" value="ECO:0007669"/>
    <property type="project" value="UniProtKB-ARBA"/>
</dbReference>
<dbReference type="InterPro" id="IPR036134">
    <property type="entry name" value="Crypto/Photolyase_FAD-like_sf"/>
</dbReference>
<feature type="site" description="Electron transfer via tryptophanyl radical" evidence="6">
    <location>
        <position position="296"/>
    </location>
</feature>
<evidence type="ECO:0000256" key="1">
    <source>
        <dbReference type="ARBA" id="ARBA00001932"/>
    </source>
</evidence>
<feature type="site" description="Electron transfer via tryptophanyl radical" evidence="6">
    <location>
        <position position="350"/>
    </location>
</feature>
<evidence type="ECO:0000313" key="11">
    <source>
        <dbReference type="Proteomes" id="UP000009374"/>
    </source>
</evidence>
<dbReference type="Proteomes" id="UP000009374">
    <property type="component" value="Unassembled WGS sequence"/>
</dbReference>
<keyword evidence="10" id="KW-0456">Lyase</keyword>
<dbReference type="GO" id="GO:0003904">
    <property type="term" value="F:deoxyribodipyrimidine photo-lyase activity"/>
    <property type="evidence" value="ECO:0007669"/>
    <property type="project" value="TreeGrafter"/>
</dbReference>
<dbReference type="SUPFAM" id="SSF52425">
    <property type="entry name" value="Cryptochrome/photolyase, N-terminal domain"/>
    <property type="match status" value="1"/>
</dbReference>
<evidence type="ECO:0000256" key="5">
    <source>
        <dbReference type="PIRSR" id="PIRSR602081-1"/>
    </source>
</evidence>
<dbReference type="GO" id="GO:0009416">
    <property type="term" value="P:response to light stimulus"/>
    <property type="evidence" value="ECO:0007669"/>
    <property type="project" value="TreeGrafter"/>
</dbReference>
<dbReference type="Gene3D" id="1.25.40.80">
    <property type="match status" value="1"/>
</dbReference>
<feature type="binding site" evidence="5">
    <location>
        <position position="216"/>
    </location>
    <ligand>
        <name>FAD</name>
        <dbReference type="ChEBI" id="CHEBI:57692"/>
    </ligand>
</feature>
<feature type="compositionally biased region" description="Polar residues" evidence="8">
    <location>
        <begin position="426"/>
        <end position="441"/>
    </location>
</feature>
<keyword evidence="4 7" id="KW-0157">Chromophore</keyword>
<organism evidence="10 11">
    <name type="scientific">Leptospirillum ferrodiazotrophum</name>
    <dbReference type="NCBI Taxonomy" id="412449"/>
    <lineage>
        <taxon>Bacteria</taxon>
        <taxon>Pseudomonadati</taxon>
        <taxon>Nitrospirota</taxon>
        <taxon>Nitrospiria</taxon>
        <taxon>Nitrospirales</taxon>
        <taxon>Nitrospiraceae</taxon>
        <taxon>Leptospirillum</taxon>
    </lineage>
</organism>
<dbReference type="PROSITE" id="PS51645">
    <property type="entry name" value="PHR_CRY_ALPHA_BETA"/>
    <property type="match status" value="1"/>
</dbReference>
<dbReference type="Pfam" id="PF03441">
    <property type="entry name" value="FAD_binding_7"/>
    <property type="match status" value="1"/>
</dbReference>
<feature type="domain" description="Photolyase/cryptochrome alpha/beta" evidence="9">
    <location>
        <begin position="1"/>
        <end position="127"/>
    </location>
</feature>
<evidence type="ECO:0000256" key="7">
    <source>
        <dbReference type="RuleBase" id="RU004182"/>
    </source>
</evidence>
<dbReference type="GO" id="GO:0071949">
    <property type="term" value="F:FAD binding"/>
    <property type="evidence" value="ECO:0007669"/>
    <property type="project" value="TreeGrafter"/>
</dbReference>
<comment type="similarity">
    <text evidence="7">Belongs to the DNA photolyase family.</text>
</comment>
<dbReference type="PROSITE" id="PS00691">
    <property type="entry name" value="DNA_PHOTOLYASES_1_2"/>
    <property type="match status" value="1"/>
</dbReference>
<feature type="binding site" evidence="5">
    <location>
        <position position="262"/>
    </location>
    <ligand>
        <name>FAD</name>
        <dbReference type="ChEBI" id="CHEBI:57692"/>
    </ligand>
</feature>
<dbReference type="InterPro" id="IPR002081">
    <property type="entry name" value="Cryptochrome/DNA_photolyase_1"/>
</dbReference>
<feature type="binding site" evidence="5">
    <location>
        <begin position="363"/>
        <end position="365"/>
    </location>
    <ligand>
        <name>FAD</name>
        <dbReference type="ChEBI" id="CHEBI:57692"/>
    </ligand>
</feature>
<evidence type="ECO:0000256" key="3">
    <source>
        <dbReference type="ARBA" id="ARBA00022827"/>
    </source>
</evidence>
<dbReference type="EMBL" id="GG693867">
    <property type="protein sequence ID" value="EES53237.1"/>
    <property type="molecule type" value="Genomic_DNA"/>
</dbReference>
<dbReference type="InterPro" id="IPR036155">
    <property type="entry name" value="Crypto/Photolyase_N_sf"/>
</dbReference>
<dbReference type="Pfam" id="PF00875">
    <property type="entry name" value="DNA_photolyase"/>
    <property type="match status" value="1"/>
</dbReference>